<protein>
    <submittedName>
        <fullName evidence="3">F-box domain-containing protein</fullName>
    </submittedName>
</protein>
<feature type="transmembrane region" description="Helical" evidence="1">
    <location>
        <begin position="89"/>
        <end position="108"/>
    </location>
</feature>
<keyword evidence="1" id="KW-0812">Transmembrane</keyword>
<evidence type="ECO:0000256" key="1">
    <source>
        <dbReference type="SAM" id="Phobius"/>
    </source>
</evidence>
<accession>A0A7E4W1Z8</accession>
<dbReference type="Proteomes" id="UP000492821">
    <property type="component" value="Unassembled WGS sequence"/>
</dbReference>
<reference evidence="3" key="2">
    <citation type="submission" date="2020-10" db="UniProtKB">
        <authorList>
            <consortium name="WormBaseParasite"/>
        </authorList>
    </citation>
    <scope>IDENTIFICATION</scope>
</reference>
<keyword evidence="2" id="KW-1185">Reference proteome</keyword>
<sequence length="162" mass="18759">MPFYCTHIEMVVVQVLDITSVRYLIRVNRSLRRVQFGLAKNYNAVQNLRLLLVFEPHIILHTVFSLLSFATSLVAFCLGVPWLNQMFSFYPVYCLFFLFDGMLALYQLHRVKILAMLANKIPDNDSSLVNTRNVKVVDCFGKVIPTQVSSEQHFVELQKAWI</sequence>
<reference evidence="2" key="1">
    <citation type="journal article" date="2013" name="Genetics">
        <title>The draft genome and transcriptome of Panagrellus redivivus are shaped by the harsh demands of a free-living lifestyle.</title>
        <authorList>
            <person name="Srinivasan J."/>
            <person name="Dillman A.R."/>
            <person name="Macchietto M.G."/>
            <person name="Heikkinen L."/>
            <person name="Lakso M."/>
            <person name="Fracchia K.M."/>
            <person name="Antoshechkin I."/>
            <person name="Mortazavi A."/>
            <person name="Wong G."/>
            <person name="Sternberg P.W."/>
        </authorList>
    </citation>
    <scope>NUCLEOTIDE SEQUENCE [LARGE SCALE GENOMIC DNA]</scope>
    <source>
        <strain evidence="2">MT8872</strain>
    </source>
</reference>
<name>A0A7E4W1Z8_PANRE</name>
<proteinExistence type="predicted"/>
<organism evidence="2 3">
    <name type="scientific">Panagrellus redivivus</name>
    <name type="common">Microworm</name>
    <dbReference type="NCBI Taxonomy" id="6233"/>
    <lineage>
        <taxon>Eukaryota</taxon>
        <taxon>Metazoa</taxon>
        <taxon>Ecdysozoa</taxon>
        <taxon>Nematoda</taxon>
        <taxon>Chromadorea</taxon>
        <taxon>Rhabditida</taxon>
        <taxon>Tylenchina</taxon>
        <taxon>Panagrolaimomorpha</taxon>
        <taxon>Panagrolaimoidea</taxon>
        <taxon>Panagrolaimidae</taxon>
        <taxon>Panagrellus</taxon>
    </lineage>
</organism>
<feature type="transmembrane region" description="Helical" evidence="1">
    <location>
        <begin position="58"/>
        <end position="83"/>
    </location>
</feature>
<dbReference type="AlphaFoldDB" id="A0A7E4W1Z8"/>
<dbReference type="WBParaSite" id="Pan_g6335.t1">
    <property type="protein sequence ID" value="Pan_g6335.t1"/>
    <property type="gene ID" value="Pan_g6335"/>
</dbReference>
<evidence type="ECO:0000313" key="3">
    <source>
        <dbReference type="WBParaSite" id="Pan_g6335.t1"/>
    </source>
</evidence>
<keyword evidence="1" id="KW-1133">Transmembrane helix</keyword>
<keyword evidence="1" id="KW-0472">Membrane</keyword>
<evidence type="ECO:0000313" key="2">
    <source>
        <dbReference type="Proteomes" id="UP000492821"/>
    </source>
</evidence>